<proteinExistence type="inferred from homology"/>
<comment type="similarity">
    <text evidence="1">Belongs to the glycosyltransferase 34 family.</text>
</comment>
<keyword evidence="2" id="KW-0328">Glycosyltransferase</keyword>
<dbReference type="OrthoDB" id="407658at2759"/>
<dbReference type="OMA" id="HHAVKGK"/>
<dbReference type="eggNOG" id="ENOG502SJI7">
    <property type="taxonomic scope" value="Eukaryota"/>
</dbReference>
<dbReference type="Proteomes" id="UP000016933">
    <property type="component" value="Unassembled WGS sequence"/>
</dbReference>
<evidence type="ECO:0000256" key="1">
    <source>
        <dbReference type="ARBA" id="ARBA00005664"/>
    </source>
</evidence>
<feature type="compositionally biased region" description="Low complexity" evidence="4">
    <location>
        <begin position="15"/>
        <end position="28"/>
    </location>
</feature>
<dbReference type="GO" id="GO:0000139">
    <property type="term" value="C:Golgi membrane"/>
    <property type="evidence" value="ECO:0007669"/>
    <property type="project" value="TreeGrafter"/>
</dbReference>
<feature type="region of interest" description="Disordered" evidence="4">
    <location>
        <begin position="105"/>
        <end position="128"/>
    </location>
</feature>
<dbReference type="AlphaFoldDB" id="M2Y2C1"/>
<keyword evidence="3 5" id="KW-0808">Transferase</keyword>
<evidence type="ECO:0000313" key="5">
    <source>
        <dbReference type="EMBL" id="EME39449.1"/>
    </source>
</evidence>
<dbReference type="HOGENOM" id="CLU_401709_0_0_1"/>
<dbReference type="STRING" id="675120.M2Y2C1"/>
<dbReference type="PANTHER" id="PTHR31306">
    <property type="entry name" value="ALPHA-1,6-MANNOSYLTRANSFERASE MNN11-RELATED"/>
    <property type="match status" value="1"/>
</dbReference>
<gene>
    <name evidence="5" type="primary">gal1</name>
    <name evidence="5" type="ORF">DOTSEDRAFT_75204</name>
</gene>
<keyword evidence="6" id="KW-1185">Reference proteome</keyword>
<dbReference type="GO" id="GO:0006487">
    <property type="term" value="P:protein N-linked glycosylation"/>
    <property type="evidence" value="ECO:0007669"/>
    <property type="project" value="TreeGrafter"/>
</dbReference>
<reference evidence="6" key="1">
    <citation type="journal article" date="2012" name="PLoS Genet.">
        <title>The genomes of the fungal plant pathogens Cladosporium fulvum and Dothistroma septosporum reveal adaptation to different hosts and lifestyles but also signatures of common ancestry.</title>
        <authorList>
            <person name="de Wit P.J.G.M."/>
            <person name="van der Burgt A."/>
            <person name="Oekmen B."/>
            <person name="Stergiopoulos I."/>
            <person name="Abd-Elsalam K.A."/>
            <person name="Aerts A.L."/>
            <person name="Bahkali A.H."/>
            <person name="Beenen H.G."/>
            <person name="Chettri P."/>
            <person name="Cox M.P."/>
            <person name="Datema E."/>
            <person name="de Vries R.P."/>
            <person name="Dhillon B."/>
            <person name="Ganley A.R."/>
            <person name="Griffiths S.A."/>
            <person name="Guo Y."/>
            <person name="Hamelin R.C."/>
            <person name="Henrissat B."/>
            <person name="Kabir M.S."/>
            <person name="Jashni M.K."/>
            <person name="Kema G."/>
            <person name="Klaubauf S."/>
            <person name="Lapidus A."/>
            <person name="Levasseur A."/>
            <person name="Lindquist E."/>
            <person name="Mehrabi R."/>
            <person name="Ohm R.A."/>
            <person name="Owen T.J."/>
            <person name="Salamov A."/>
            <person name="Schwelm A."/>
            <person name="Schijlen E."/>
            <person name="Sun H."/>
            <person name="van den Burg H.A."/>
            <person name="van Ham R.C.H.J."/>
            <person name="Zhang S."/>
            <person name="Goodwin S.B."/>
            <person name="Grigoriev I.V."/>
            <person name="Collemare J."/>
            <person name="Bradshaw R.E."/>
        </authorList>
    </citation>
    <scope>NUCLEOTIDE SEQUENCE [LARGE SCALE GENOMIC DNA]</scope>
    <source>
        <strain evidence="6">NZE10 / CBS 128990</strain>
    </source>
</reference>
<dbReference type="Gene3D" id="3.90.550.10">
    <property type="entry name" value="Spore Coat Polysaccharide Biosynthesis Protein SpsA, Chain A"/>
    <property type="match status" value="1"/>
</dbReference>
<evidence type="ECO:0000256" key="3">
    <source>
        <dbReference type="ARBA" id="ARBA00022679"/>
    </source>
</evidence>
<dbReference type="GO" id="GO:0016757">
    <property type="term" value="F:glycosyltransferase activity"/>
    <property type="evidence" value="ECO:0007669"/>
    <property type="project" value="UniProtKB-KW"/>
</dbReference>
<sequence>MSSQDSPRVEAYADSSPTSPLKPLSPSTLPQWIRQTLPRNGVFSSARIRVSLVALGCMLLGWTLTSMLGPSESGLSGLETVYDAASGGVLDDPNGFGAASSYIKQQPGILGDSDPDDELENDMESGPQKEQTVSGALAELHHAVKGKIQSWNPYHAGPYDSIAEHASHNSTRYGKQKVANVTDSGLVGGETVHHGMSEEESLGARTRIGKCTILFNSNTYWERAIRSHERHDKQHGYRLHVLRQQLMDDVWSKPAYILSLLLRELAKPESDRLEWIFWVDADTIILNPYIPIEVFLPKPGSEFDDVHLMYSNDWNGLNNGVFPVRVNQWSAQLFSAITSFRHYRPEAPLVFRDQSAMDMLMKEPAFANNIVQSPQRWFNAYQGEHNETLAPFQIRRGDFLVHFAGVPNREERMNYWLERAEQHLDDWEIPVKSTSYLQEVRDFWSEQSAARKGRREAVAKVRLTSKELVTKIDQQLDDYGDRLLVTEKESIITTKEALNRLLEAPNPTNPYDTTLLSEATEKLTSATTPLQTAIEAAHKSLLTSAHEAIFAGEKDLLEGGFSAGIQNPEMTKINEAVKHLKLLVMMPQEEWSRHDVTAATEAVTQARVALKAKSEALIKEGEEKKAKAVGGGVVPTPMGGVVPTAAGDMIESVDTIWGITLTPAGLATVPTREAFVLSAGAEVLR</sequence>
<dbReference type="SUPFAM" id="SSF53448">
    <property type="entry name" value="Nucleotide-diphospho-sugar transferases"/>
    <property type="match status" value="1"/>
</dbReference>
<dbReference type="InterPro" id="IPR008630">
    <property type="entry name" value="Glyco_trans_34"/>
</dbReference>
<dbReference type="Pfam" id="PF05637">
    <property type="entry name" value="Glyco_transf_34"/>
    <property type="match status" value="1"/>
</dbReference>
<reference evidence="5 6" key="2">
    <citation type="journal article" date="2012" name="PLoS Pathog.">
        <title>Diverse lifestyles and strategies of plant pathogenesis encoded in the genomes of eighteen Dothideomycetes fungi.</title>
        <authorList>
            <person name="Ohm R.A."/>
            <person name="Feau N."/>
            <person name="Henrissat B."/>
            <person name="Schoch C.L."/>
            <person name="Horwitz B.A."/>
            <person name="Barry K.W."/>
            <person name="Condon B.J."/>
            <person name="Copeland A.C."/>
            <person name="Dhillon B."/>
            <person name="Glaser F."/>
            <person name="Hesse C.N."/>
            <person name="Kosti I."/>
            <person name="LaButti K."/>
            <person name="Lindquist E.A."/>
            <person name="Lucas S."/>
            <person name="Salamov A.A."/>
            <person name="Bradshaw R.E."/>
            <person name="Ciuffetti L."/>
            <person name="Hamelin R.C."/>
            <person name="Kema G.H.J."/>
            <person name="Lawrence C."/>
            <person name="Scott J.A."/>
            <person name="Spatafora J.W."/>
            <person name="Turgeon B.G."/>
            <person name="de Wit P.J.G.M."/>
            <person name="Zhong S."/>
            <person name="Goodwin S.B."/>
            <person name="Grigoriev I.V."/>
        </authorList>
    </citation>
    <scope>NUCLEOTIDE SEQUENCE [LARGE SCALE GENOMIC DNA]</scope>
    <source>
        <strain evidence="6">NZE10 / CBS 128990</strain>
    </source>
</reference>
<feature type="region of interest" description="Disordered" evidence="4">
    <location>
        <begin position="1"/>
        <end position="28"/>
    </location>
</feature>
<feature type="compositionally biased region" description="Acidic residues" evidence="4">
    <location>
        <begin position="113"/>
        <end position="123"/>
    </location>
</feature>
<dbReference type="PANTHER" id="PTHR31306:SF8">
    <property type="entry name" value="GLYCOSYLTRANSFERASE FAMILY 34 PROTEIN"/>
    <property type="match status" value="1"/>
</dbReference>
<name>M2Y2C1_DOTSN</name>
<dbReference type="InterPro" id="IPR029044">
    <property type="entry name" value="Nucleotide-diphossugar_trans"/>
</dbReference>
<evidence type="ECO:0000256" key="2">
    <source>
        <dbReference type="ARBA" id="ARBA00022676"/>
    </source>
</evidence>
<organism evidence="5 6">
    <name type="scientific">Dothistroma septosporum (strain NZE10 / CBS 128990)</name>
    <name type="common">Red band needle blight fungus</name>
    <name type="synonym">Mycosphaerella pini</name>
    <dbReference type="NCBI Taxonomy" id="675120"/>
    <lineage>
        <taxon>Eukaryota</taxon>
        <taxon>Fungi</taxon>
        <taxon>Dikarya</taxon>
        <taxon>Ascomycota</taxon>
        <taxon>Pezizomycotina</taxon>
        <taxon>Dothideomycetes</taxon>
        <taxon>Dothideomycetidae</taxon>
        <taxon>Mycosphaerellales</taxon>
        <taxon>Mycosphaerellaceae</taxon>
        <taxon>Dothistroma</taxon>
    </lineage>
</organism>
<dbReference type="EMBL" id="KB446545">
    <property type="protein sequence ID" value="EME39449.1"/>
    <property type="molecule type" value="Genomic_DNA"/>
</dbReference>
<accession>M2Y2C1</accession>
<protein>
    <submittedName>
        <fullName evidence="5">Glycosyltransferase family 34 protein</fullName>
    </submittedName>
</protein>
<evidence type="ECO:0000313" key="6">
    <source>
        <dbReference type="Proteomes" id="UP000016933"/>
    </source>
</evidence>
<evidence type="ECO:0000256" key="4">
    <source>
        <dbReference type="SAM" id="MobiDB-lite"/>
    </source>
</evidence>